<dbReference type="GO" id="GO:0008171">
    <property type="term" value="F:O-methyltransferase activity"/>
    <property type="evidence" value="ECO:0007669"/>
    <property type="project" value="InterPro"/>
</dbReference>
<accession>A0A9P9DNT5</accession>
<evidence type="ECO:0000256" key="2">
    <source>
        <dbReference type="ARBA" id="ARBA00022679"/>
    </source>
</evidence>
<dbReference type="InterPro" id="IPR036390">
    <property type="entry name" value="WH_DNA-bd_sf"/>
</dbReference>
<dbReference type="InterPro" id="IPR016461">
    <property type="entry name" value="COMT-like"/>
</dbReference>
<dbReference type="SUPFAM" id="SSF46785">
    <property type="entry name" value="Winged helix' DNA-binding domain"/>
    <property type="match status" value="1"/>
</dbReference>
<dbReference type="Pfam" id="PF08100">
    <property type="entry name" value="Dimerisation"/>
    <property type="match status" value="1"/>
</dbReference>
<evidence type="ECO:0000256" key="3">
    <source>
        <dbReference type="ARBA" id="ARBA00022691"/>
    </source>
</evidence>
<dbReference type="AlphaFoldDB" id="A0A9P9DNT5"/>
<keyword evidence="7" id="KW-1185">Reference proteome</keyword>
<protein>
    <submittedName>
        <fullName evidence="6">S-adenosyl-L-methionine-dependent methyltransferase</fullName>
    </submittedName>
</protein>
<dbReference type="InterPro" id="IPR012967">
    <property type="entry name" value="COMT_dimerisation"/>
</dbReference>
<dbReference type="InterPro" id="IPR001077">
    <property type="entry name" value="COMT_C"/>
</dbReference>
<evidence type="ECO:0000259" key="5">
    <source>
        <dbReference type="Pfam" id="PF08100"/>
    </source>
</evidence>
<evidence type="ECO:0000259" key="4">
    <source>
        <dbReference type="Pfam" id="PF00891"/>
    </source>
</evidence>
<dbReference type="Proteomes" id="UP000700596">
    <property type="component" value="Unassembled WGS sequence"/>
</dbReference>
<keyword evidence="2" id="KW-0808">Transferase</keyword>
<reference evidence="6" key="1">
    <citation type="journal article" date="2021" name="Nat. Commun.">
        <title>Genetic determinants of endophytism in the Arabidopsis root mycobiome.</title>
        <authorList>
            <person name="Mesny F."/>
            <person name="Miyauchi S."/>
            <person name="Thiergart T."/>
            <person name="Pickel B."/>
            <person name="Atanasova L."/>
            <person name="Karlsson M."/>
            <person name="Huettel B."/>
            <person name="Barry K.W."/>
            <person name="Haridas S."/>
            <person name="Chen C."/>
            <person name="Bauer D."/>
            <person name="Andreopoulos W."/>
            <person name="Pangilinan J."/>
            <person name="LaButti K."/>
            <person name="Riley R."/>
            <person name="Lipzen A."/>
            <person name="Clum A."/>
            <person name="Drula E."/>
            <person name="Henrissat B."/>
            <person name="Kohler A."/>
            <person name="Grigoriev I.V."/>
            <person name="Martin F.M."/>
            <person name="Hacquard S."/>
        </authorList>
    </citation>
    <scope>NUCLEOTIDE SEQUENCE</scope>
    <source>
        <strain evidence="6">MPI-CAGE-CH-0243</strain>
    </source>
</reference>
<dbReference type="EMBL" id="JAGMWT010000009">
    <property type="protein sequence ID" value="KAH7122653.1"/>
    <property type="molecule type" value="Genomic_DNA"/>
</dbReference>
<name>A0A9P9DNT5_9PLEO</name>
<proteinExistence type="predicted"/>
<dbReference type="OrthoDB" id="1606438at2759"/>
<organism evidence="6 7">
    <name type="scientific">Dendryphion nanum</name>
    <dbReference type="NCBI Taxonomy" id="256645"/>
    <lineage>
        <taxon>Eukaryota</taxon>
        <taxon>Fungi</taxon>
        <taxon>Dikarya</taxon>
        <taxon>Ascomycota</taxon>
        <taxon>Pezizomycotina</taxon>
        <taxon>Dothideomycetes</taxon>
        <taxon>Pleosporomycetidae</taxon>
        <taxon>Pleosporales</taxon>
        <taxon>Torulaceae</taxon>
        <taxon>Dendryphion</taxon>
    </lineage>
</organism>
<dbReference type="PROSITE" id="PS51683">
    <property type="entry name" value="SAM_OMT_II"/>
    <property type="match status" value="1"/>
</dbReference>
<dbReference type="Pfam" id="PF00891">
    <property type="entry name" value="Methyltransf_2"/>
    <property type="match status" value="1"/>
</dbReference>
<dbReference type="InterPro" id="IPR036388">
    <property type="entry name" value="WH-like_DNA-bd_sf"/>
</dbReference>
<dbReference type="SUPFAM" id="SSF53335">
    <property type="entry name" value="S-adenosyl-L-methionine-dependent methyltransferases"/>
    <property type="match status" value="1"/>
</dbReference>
<gene>
    <name evidence="6" type="ORF">B0J11DRAFT_489915</name>
</gene>
<evidence type="ECO:0000313" key="7">
    <source>
        <dbReference type="Proteomes" id="UP000700596"/>
    </source>
</evidence>
<feature type="domain" description="O-methyltransferase C-terminal" evidence="4">
    <location>
        <begin position="197"/>
        <end position="394"/>
    </location>
</feature>
<keyword evidence="3" id="KW-0949">S-adenosyl-L-methionine</keyword>
<dbReference type="InterPro" id="IPR029063">
    <property type="entry name" value="SAM-dependent_MTases_sf"/>
</dbReference>
<evidence type="ECO:0000256" key="1">
    <source>
        <dbReference type="ARBA" id="ARBA00022603"/>
    </source>
</evidence>
<dbReference type="CDD" id="cd02440">
    <property type="entry name" value="AdoMet_MTases"/>
    <property type="match status" value="1"/>
</dbReference>
<dbReference type="PANTHER" id="PTHR43712">
    <property type="entry name" value="PUTATIVE (AFU_ORTHOLOGUE AFUA_4G14580)-RELATED"/>
    <property type="match status" value="1"/>
</dbReference>
<dbReference type="Gene3D" id="3.40.50.150">
    <property type="entry name" value="Vaccinia Virus protein VP39"/>
    <property type="match status" value="1"/>
</dbReference>
<feature type="domain" description="O-methyltransferase dimerisation" evidence="5">
    <location>
        <begin position="84"/>
        <end position="147"/>
    </location>
</feature>
<dbReference type="GO" id="GO:0032259">
    <property type="term" value="P:methylation"/>
    <property type="evidence" value="ECO:0007669"/>
    <property type="project" value="UniProtKB-KW"/>
</dbReference>
<keyword evidence="1 6" id="KW-0489">Methyltransferase</keyword>
<dbReference type="Gene3D" id="1.10.10.10">
    <property type="entry name" value="Winged helix-like DNA-binding domain superfamily/Winged helix DNA-binding domain"/>
    <property type="match status" value="1"/>
</dbReference>
<dbReference type="PANTHER" id="PTHR43712:SF12">
    <property type="entry name" value="STERIGMATOCYSTIN 8-O-METHYLTRANSFERASE"/>
    <property type="match status" value="1"/>
</dbReference>
<sequence>MGSPSRLLELTAIIQDKTKEIDSYIRKHELPSPSFDPSYPPVFNLGDSEAARFAAIEAIDELKAHLLGPLGSLYDPVVEHARLSSLHVISKFRIAESFAQDKTTTADEIASKCGLPASEVKRMMRHAASYGLFQQPEKGVYAHTASTAAILSVPFLAPAIRTTLDTMWRSTPFIVDALIKYPGSQENNETPFSLSRKTNLGLFETLATDREMATDFAGAMSFLSGAPHMNAEHAVNGYDWSQHASSTIVDVGGSHGAIGFKLVEKWPSMKIIVQDRPEVVDTAPKDHKLVESGQVSFQVHDFFKPQPVKDADVYFLRQILHDWSDKYAIGILKALIPALKKGARIIINDQIPPEEGVLTPRQERPTLCYDMIMKQLFNAGERGEAEWRNLINQADERFNVIKAETPPGGQMGFVIVEWRG</sequence>
<comment type="caution">
    <text evidence="6">The sequence shown here is derived from an EMBL/GenBank/DDBJ whole genome shotgun (WGS) entry which is preliminary data.</text>
</comment>
<evidence type="ECO:0000313" key="6">
    <source>
        <dbReference type="EMBL" id="KAH7122653.1"/>
    </source>
</evidence>